<dbReference type="GO" id="GO:0006310">
    <property type="term" value="P:DNA recombination"/>
    <property type="evidence" value="ECO:0007669"/>
    <property type="project" value="UniProtKB-KW"/>
</dbReference>
<organism evidence="6 7">
    <name type="scientific">Bradyrhizobium daqingense</name>
    <dbReference type="NCBI Taxonomy" id="993502"/>
    <lineage>
        <taxon>Bacteria</taxon>
        <taxon>Pseudomonadati</taxon>
        <taxon>Pseudomonadota</taxon>
        <taxon>Alphaproteobacteria</taxon>
        <taxon>Hyphomicrobiales</taxon>
        <taxon>Nitrobacteraceae</taxon>
        <taxon>Bradyrhizobium</taxon>
    </lineage>
</organism>
<dbReference type="InterPro" id="IPR010998">
    <property type="entry name" value="Integrase_recombinase_N"/>
</dbReference>
<dbReference type="InterPro" id="IPR050090">
    <property type="entry name" value="Tyrosine_recombinase_XerCD"/>
</dbReference>
<reference evidence="6 7" key="1">
    <citation type="journal article" date="2015" name="Stand. Genomic Sci.">
        <title>Genomic Encyclopedia of Bacterial and Archaeal Type Strains, Phase III: the genomes of soil and plant-associated and newly described type strains.</title>
        <authorList>
            <person name="Whitman W.B."/>
            <person name="Woyke T."/>
            <person name="Klenk H.P."/>
            <person name="Zhou Y."/>
            <person name="Lilburn T.G."/>
            <person name="Beck B.J."/>
            <person name="De Vos P."/>
            <person name="Vandamme P."/>
            <person name="Eisen J.A."/>
            <person name="Garrity G."/>
            <person name="Hugenholtz P."/>
            <person name="Kyrpides N.C."/>
        </authorList>
    </citation>
    <scope>NUCLEOTIDE SEQUENCE [LARGE SCALE GENOMIC DNA]</scope>
    <source>
        <strain evidence="6 7">CGMCC 1.10947</strain>
    </source>
</reference>
<dbReference type="AlphaFoldDB" id="A0A562KC66"/>
<name>A0A562KC66_9BRAD</name>
<dbReference type="GO" id="GO:0015074">
    <property type="term" value="P:DNA integration"/>
    <property type="evidence" value="ECO:0007669"/>
    <property type="project" value="UniProtKB-KW"/>
</dbReference>
<dbReference type="OrthoDB" id="9814722at2"/>
<evidence type="ECO:0000259" key="5">
    <source>
        <dbReference type="PROSITE" id="PS51898"/>
    </source>
</evidence>
<evidence type="ECO:0000256" key="1">
    <source>
        <dbReference type="ARBA" id="ARBA00008857"/>
    </source>
</evidence>
<dbReference type="PANTHER" id="PTHR30349:SF64">
    <property type="entry name" value="PROPHAGE INTEGRASE INTD-RELATED"/>
    <property type="match status" value="1"/>
</dbReference>
<keyword evidence="2" id="KW-0229">DNA integration</keyword>
<accession>A0A562KC66</accession>
<dbReference type="InterPro" id="IPR002104">
    <property type="entry name" value="Integrase_catalytic"/>
</dbReference>
<protein>
    <submittedName>
        <fullName evidence="6">Site-specific recombinase XerD</fullName>
    </submittedName>
</protein>
<proteinExistence type="inferred from homology"/>
<dbReference type="Pfam" id="PF14659">
    <property type="entry name" value="Phage_int_SAM_3"/>
    <property type="match status" value="1"/>
</dbReference>
<keyword evidence="4" id="KW-0233">DNA recombination</keyword>
<feature type="domain" description="Tyr recombinase" evidence="5">
    <location>
        <begin position="159"/>
        <end position="337"/>
    </location>
</feature>
<dbReference type="PROSITE" id="PS51898">
    <property type="entry name" value="TYR_RECOMBINASE"/>
    <property type="match status" value="1"/>
</dbReference>
<dbReference type="InterPro" id="IPR013762">
    <property type="entry name" value="Integrase-like_cat_sf"/>
</dbReference>
<dbReference type="Pfam" id="PF00589">
    <property type="entry name" value="Phage_integrase"/>
    <property type="match status" value="1"/>
</dbReference>
<gene>
    <name evidence="6" type="ORF">IQ17_07086</name>
</gene>
<dbReference type="SUPFAM" id="SSF56349">
    <property type="entry name" value="DNA breaking-rejoining enzymes"/>
    <property type="match status" value="1"/>
</dbReference>
<keyword evidence="3" id="KW-0238">DNA-binding</keyword>
<evidence type="ECO:0000256" key="4">
    <source>
        <dbReference type="ARBA" id="ARBA00023172"/>
    </source>
</evidence>
<dbReference type="CDD" id="cd01189">
    <property type="entry name" value="INT_ICEBs1_C_like"/>
    <property type="match status" value="1"/>
</dbReference>
<dbReference type="Gene3D" id="1.10.150.130">
    <property type="match status" value="1"/>
</dbReference>
<dbReference type="Proteomes" id="UP000317176">
    <property type="component" value="Unassembled WGS sequence"/>
</dbReference>
<dbReference type="RefSeq" id="WP_158644830.1">
    <property type="nucleotide sequence ID" value="NZ_CP088014.1"/>
</dbReference>
<keyword evidence="7" id="KW-1185">Reference proteome</keyword>
<dbReference type="PANTHER" id="PTHR30349">
    <property type="entry name" value="PHAGE INTEGRASE-RELATED"/>
    <property type="match status" value="1"/>
</dbReference>
<dbReference type="EMBL" id="VLKL01000046">
    <property type="protein sequence ID" value="TWH92997.1"/>
    <property type="molecule type" value="Genomic_DNA"/>
</dbReference>
<evidence type="ECO:0000256" key="3">
    <source>
        <dbReference type="ARBA" id="ARBA00023125"/>
    </source>
</evidence>
<dbReference type="GO" id="GO:0003677">
    <property type="term" value="F:DNA binding"/>
    <property type="evidence" value="ECO:0007669"/>
    <property type="project" value="UniProtKB-KW"/>
</dbReference>
<evidence type="ECO:0000313" key="7">
    <source>
        <dbReference type="Proteomes" id="UP000317176"/>
    </source>
</evidence>
<dbReference type="InterPro" id="IPR011010">
    <property type="entry name" value="DNA_brk_join_enz"/>
</dbReference>
<dbReference type="InterPro" id="IPR004107">
    <property type="entry name" value="Integrase_SAM-like_N"/>
</dbReference>
<evidence type="ECO:0000256" key="2">
    <source>
        <dbReference type="ARBA" id="ARBA00022908"/>
    </source>
</evidence>
<sequence>MIKNSWWVDFTVNSTRYRKRSPENTKAGAQAYEATLRQKLARGDSINIGALRPKDLTFAEFAVKWFEDYVRPNNKYSEQLSKKYILSSSLLPFFGRKAMGQIKGHDIERYKAQQVQQGYTNKTITNRLTVLNKCLLTAYEWLELEGAPPKIKWPKRALPEIDYLSPEECELLLSEANGLVHELVLTALRTGMRQGELRGLQWSSLDWLTRTVAVRHSYDDRGKTLVAPKNNRTRHIPLDIDVYTMLYRRKKDTGYVFMGSEGRPFTNYRMHYAIRKLCRKAGFRTIGWHTLRHTFASHLAMRGVPLPAIKELMGHSTITTTMRYAHVAPSTLRTAIEMLNPKTMMATDSGQPVGNRWQEIQRSVARQENSAAEYV</sequence>
<evidence type="ECO:0000313" key="6">
    <source>
        <dbReference type="EMBL" id="TWH92997.1"/>
    </source>
</evidence>
<comment type="caution">
    <text evidence="6">The sequence shown here is derived from an EMBL/GenBank/DDBJ whole genome shotgun (WGS) entry which is preliminary data.</text>
</comment>
<dbReference type="Gene3D" id="1.10.443.10">
    <property type="entry name" value="Intergrase catalytic core"/>
    <property type="match status" value="1"/>
</dbReference>
<comment type="similarity">
    <text evidence="1">Belongs to the 'phage' integrase family.</text>
</comment>